<protein>
    <submittedName>
        <fullName evidence="2">Uncharacterized protein</fullName>
    </submittedName>
</protein>
<keyword evidence="3" id="KW-1185">Reference proteome</keyword>
<comment type="caution">
    <text evidence="2">The sequence shown here is derived from an EMBL/GenBank/DDBJ whole genome shotgun (WGS) entry which is preliminary data.</text>
</comment>
<evidence type="ECO:0000313" key="3">
    <source>
        <dbReference type="Proteomes" id="UP001501074"/>
    </source>
</evidence>
<proteinExistence type="predicted"/>
<name>A0ABP6ZY97_9ACTN</name>
<dbReference type="Proteomes" id="UP001501074">
    <property type="component" value="Unassembled WGS sequence"/>
</dbReference>
<dbReference type="EMBL" id="BAAAZO010000008">
    <property type="protein sequence ID" value="GAA3621784.1"/>
    <property type="molecule type" value="Genomic_DNA"/>
</dbReference>
<accession>A0ABP6ZY97</accession>
<sequence>MRRGQLGRAGPYVSGGRKIGFFVEKFHDGNGPGDTWDRLESIWSADETSPDRGYVGELEVSGLDEEHWGRGRGTDRTLLQDPDMQGDMERGGDPLPKCDDRTY</sequence>
<feature type="region of interest" description="Disordered" evidence="1">
    <location>
        <begin position="66"/>
        <end position="103"/>
    </location>
</feature>
<evidence type="ECO:0000256" key="1">
    <source>
        <dbReference type="SAM" id="MobiDB-lite"/>
    </source>
</evidence>
<reference evidence="3" key="1">
    <citation type="journal article" date="2019" name="Int. J. Syst. Evol. Microbiol.">
        <title>The Global Catalogue of Microorganisms (GCM) 10K type strain sequencing project: providing services to taxonomists for standard genome sequencing and annotation.</title>
        <authorList>
            <consortium name="The Broad Institute Genomics Platform"/>
            <consortium name="The Broad Institute Genome Sequencing Center for Infectious Disease"/>
            <person name="Wu L."/>
            <person name="Ma J."/>
        </authorList>
    </citation>
    <scope>NUCLEOTIDE SEQUENCE [LARGE SCALE GENOMIC DNA]</scope>
    <source>
        <strain evidence="3">JCM 16902</strain>
    </source>
</reference>
<evidence type="ECO:0000313" key="2">
    <source>
        <dbReference type="EMBL" id="GAA3621784.1"/>
    </source>
</evidence>
<feature type="compositionally biased region" description="Basic and acidic residues" evidence="1">
    <location>
        <begin position="87"/>
        <end position="103"/>
    </location>
</feature>
<feature type="compositionally biased region" description="Basic and acidic residues" evidence="1">
    <location>
        <begin position="66"/>
        <end position="75"/>
    </location>
</feature>
<organism evidence="2 3">
    <name type="scientific">Kineosporia mesophila</name>
    <dbReference type="NCBI Taxonomy" id="566012"/>
    <lineage>
        <taxon>Bacteria</taxon>
        <taxon>Bacillati</taxon>
        <taxon>Actinomycetota</taxon>
        <taxon>Actinomycetes</taxon>
        <taxon>Kineosporiales</taxon>
        <taxon>Kineosporiaceae</taxon>
        <taxon>Kineosporia</taxon>
    </lineage>
</organism>
<gene>
    <name evidence="2" type="ORF">GCM10022223_43360</name>
</gene>